<comment type="cofactor">
    <cofactor evidence="1">
        <name>Mg(2+)</name>
        <dbReference type="ChEBI" id="CHEBI:18420"/>
    </cofactor>
</comment>
<evidence type="ECO:0000256" key="3">
    <source>
        <dbReference type="ARBA" id="ARBA00009595"/>
    </source>
</evidence>
<accession>A0A2R5GR29</accession>
<dbReference type="InterPro" id="IPR015797">
    <property type="entry name" value="NUDIX_hydrolase-like_dom_sf"/>
</dbReference>
<keyword evidence="12" id="KW-1185">Reference proteome</keyword>
<dbReference type="SUPFAM" id="SSF55811">
    <property type="entry name" value="Nudix"/>
    <property type="match status" value="1"/>
</dbReference>
<comment type="cofactor">
    <cofactor evidence="2">
        <name>Zn(2+)</name>
        <dbReference type="ChEBI" id="CHEBI:29105"/>
    </cofactor>
</comment>
<dbReference type="InParanoid" id="A0A2R5GR29"/>
<dbReference type="GO" id="GO:0006742">
    <property type="term" value="P:NADP+ catabolic process"/>
    <property type="evidence" value="ECO:0007669"/>
    <property type="project" value="TreeGrafter"/>
</dbReference>
<gene>
    <name evidence="11" type="ORF">FCC1311_095602</name>
</gene>
<sequence>MPQAQTQRRFYRIERQFWSSLPLDRHPLPELHDDEVTGEESTKVIRKAFEDPDSRFLLFSEGQIGTQKDGGLAWWTWKEVSALPSWRARELEEDGGGTSKTDGDDAGRTVVLLGRRKQPGDVDYEHCGETSDAVLTSAGWRFVCDVSGVNAPALDDVNFVRPNSLMDKLPSGEAAVMGQAVSRMNWHMELSFSPRTGAAMTPAGCGHRRRDWSQENRRKAVFYPRTDPVAIMLVQSPDGERCLLGKTKRRAGGNLYSCLAGFVEQCESVESACRREVFEESGIRVGEEVQVVGTQPWPLGAAGHCELMIGCIARATSEKIDMDIKEMADVRWFTRAEALEMLERSRVPGAMSKPELGQIVPPSWAIAHHLIKAWAENDVWVGPGQVKSLSQGSAAADSRWITLVASGFAGGIATSLLVLKGGGFL</sequence>
<dbReference type="CDD" id="cd03429">
    <property type="entry name" value="NUDIX_NADH_pyrophosphatase_Nudt13"/>
    <property type="match status" value="1"/>
</dbReference>
<dbReference type="Gene3D" id="3.90.79.10">
    <property type="entry name" value="Nucleoside Triphosphate Pyrophosphohydrolase"/>
    <property type="match status" value="1"/>
</dbReference>
<comment type="similarity">
    <text evidence="3">Belongs to the Nudix hydrolase family. NudC subfamily.</text>
</comment>
<comment type="caution">
    <text evidence="11">The sequence shown here is derived from an EMBL/GenBank/DDBJ whole genome shotgun (WGS) entry which is preliminary data.</text>
</comment>
<dbReference type="InterPro" id="IPR020084">
    <property type="entry name" value="NUDIX_hydrolase_CS"/>
</dbReference>
<keyword evidence="7" id="KW-0460">Magnesium</keyword>
<dbReference type="Proteomes" id="UP000241890">
    <property type="component" value="Unassembled WGS sequence"/>
</dbReference>
<name>A0A2R5GR29_9STRA</name>
<evidence type="ECO:0000256" key="6">
    <source>
        <dbReference type="ARBA" id="ARBA00022801"/>
    </source>
</evidence>
<dbReference type="PANTHER" id="PTHR42904:SF6">
    <property type="entry name" value="NAD-CAPPED RNA HYDROLASE NUDT12"/>
    <property type="match status" value="1"/>
</dbReference>
<dbReference type="OrthoDB" id="10249612at2759"/>
<evidence type="ECO:0000259" key="10">
    <source>
        <dbReference type="PROSITE" id="PS51462"/>
    </source>
</evidence>
<dbReference type="GO" id="GO:0005829">
    <property type="term" value="C:cytosol"/>
    <property type="evidence" value="ECO:0007669"/>
    <property type="project" value="TreeGrafter"/>
</dbReference>
<protein>
    <recommendedName>
        <fullName evidence="4">NAD(+) diphosphatase</fullName>
        <ecNumber evidence="4">3.6.1.22</ecNumber>
    </recommendedName>
</protein>
<evidence type="ECO:0000256" key="5">
    <source>
        <dbReference type="ARBA" id="ARBA00022723"/>
    </source>
</evidence>
<feature type="domain" description="Nudix hydrolase" evidence="10">
    <location>
        <begin position="224"/>
        <end position="355"/>
    </location>
</feature>
<evidence type="ECO:0000256" key="8">
    <source>
        <dbReference type="ARBA" id="ARBA00023027"/>
    </source>
</evidence>
<dbReference type="PROSITE" id="PS00893">
    <property type="entry name" value="NUDIX_BOX"/>
    <property type="match status" value="1"/>
</dbReference>
<dbReference type="EMBL" id="BEYU01000154">
    <property type="protein sequence ID" value="GBG33337.1"/>
    <property type="molecule type" value="Genomic_DNA"/>
</dbReference>
<evidence type="ECO:0000256" key="4">
    <source>
        <dbReference type="ARBA" id="ARBA00012381"/>
    </source>
</evidence>
<dbReference type="PANTHER" id="PTHR42904">
    <property type="entry name" value="NUDIX HYDROLASE, NUDC SUBFAMILY"/>
    <property type="match status" value="1"/>
</dbReference>
<dbReference type="PROSITE" id="PS51462">
    <property type="entry name" value="NUDIX"/>
    <property type="match status" value="1"/>
</dbReference>
<dbReference type="GO" id="GO:0005777">
    <property type="term" value="C:peroxisome"/>
    <property type="evidence" value="ECO:0007669"/>
    <property type="project" value="TreeGrafter"/>
</dbReference>
<evidence type="ECO:0000313" key="12">
    <source>
        <dbReference type="Proteomes" id="UP000241890"/>
    </source>
</evidence>
<dbReference type="InterPro" id="IPR050241">
    <property type="entry name" value="NAD-cap_RNA_hydrolase_NudC"/>
</dbReference>
<dbReference type="InterPro" id="IPR000086">
    <property type="entry name" value="NUDIX_hydrolase_dom"/>
</dbReference>
<keyword evidence="8" id="KW-0520">NAD</keyword>
<evidence type="ECO:0000256" key="1">
    <source>
        <dbReference type="ARBA" id="ARBA00001946"/>
    </source>
</evidence>
<evidence type="ECO:0000256" key="7">
    <source>
        <dbReference type="ARBA" id="ARBA00022842"/>
    </source>
</evidence>
<dbReference type="AlphaFoldDB" id="A0A2R5GR29"/>
<dbReference type="GO" id="GO:0035529">
    <property type="term" value="F:NADH pyrophosphatase activity"/>
    <property type="evidence" value="ECO:0007669"/>
    <property type="project" value="TreeGrafter"/>
</dbReference>
<dbReference type="EC" id="3.6.1.22" evidence="4"/>
<reference evidence="11 12" key="1">
    <citation type="submission" date="2017-12" db="EMBL/GenBank/DDBJ databases">
        <title>Sequencing, de novo assembly and annotation of complete genome of a new Thraustochytrid species, strain FCC1311.</title>
        <authorList>
            <person name="Sedici K."/>
            <person name="Godart F."/>
            <person name="Aiese Cigliano R."/>
            <person name="Sanseverino W."/>
            <person name="Barakat M."/>
            <person name="Ortet P."/>
            <person name="Marechal E."/>
            <person name="Cagnac O."/>
            <person name="Amato A."/>
        </authorList>
    </citation>
    <scope>NUCLEOTIDE SEQUENCE [LARGE SCALE GENOMIC DNA]</scope>
</reference>
<dbReference type="InterPro" id="IPR049734">
    <property type="entry name" value="NudC-like_C"/>
</dbReference>
<proteinExistence type="inferred from homology"/>
<dbReference type="Pfam" id="PF00293">
    <property type="entry name" value="NUDIX"/>
    <property type="match status" value="1"/>
</dbReference>
<dbReference type="GO" id="GO:0019677">
    <property type="term" value="P:NAD+ catabolic process"/>
    <property type="evidence" value="ECO:0007669"/>
    <property type="project" value="TreeGrafter"/>
</dbReference>
<dbReference type="GO" id="GO:0046872">
    <property type="term" value="F:metal ion binding"/>
    <property type="evidence" value="ECO:0007669"/>
    <property type="project" value="UniProtKB-KW"/>
</dbReference>
<keyword evidence="5" id="KW-0479">Metal-binding</keyword>
<comment type="catalytic activity">
    <reaction evidence="9">
        <text>a 5'-end NAD(+)-phospho-ribonucleoside in mRNA + H2O = a 5'-end phospho-adenosine-phospho-ribonucleoside in mRNA + beta-nicotinamide D-ribonucleotide + 2 H(+)</text>
        <dbReference type="Rhea" id="RHEA:60876"/>
        <dbReference type="Rhea" id="RHEA-COMP:15698"/>
        <dbReference type="Rhea" id="RHEA-COMP:15719"/>
        <dbReference type="ChEBI" id="CHEBI:14649"/>
        <dbReference type="ChEBI" id="CHEBI:15377"/>
        <dbReference type="ChEBI" id="CHEBI:15378"/>
        <dbReference type="ChEBI" id="CHEBI:144029"/>
        <dbReference type="ChEBI" id="CHEBI:144051"/>
    </reaction>
    <physiologicalReaction direction="left-to-right" evidence="9">
        <dbReference type="Rhea" id="RHEA:60877"/>
    </physiologicalReaction>
</comment>
<evidence type="ECO:0000256" key="9">
    <source>
        <dbReference type="ARBA" id="ARBA00023679"/>
    </source>
</evidence>
<keyword evidence="6" id="KW-0378">Hydrolase</keyword>
<organism evidence="11 12">
    <name type="scientific">Hondaea fermentalgiana</name>
    <dbReference type="NCBI Taxonomy" id="2315210"/>
    <lineage>
        <taxon>Eukaryota</taxon>
        <taxon>Sar</taxon>
        <taxon>Stramenopiles</taxon>
        <taxon>Bigyra</taxon>
        <taxon>Labyrinthulomycetes</taxon>
        <taxon>Thraustochytrida</taxon>
        <taxon>Thraustochytriidae</taxon>
        <taxon>Hondaea</taxon>
    </lineage>
</organism>
<evidence type="ECO:0000313" key="11">
    <source>
        <dbReference type="EMBL" id="GBG33337.1"/>
    </source>
</evidence>
<evidence type="ECO:0000256" key="2">
    <source>
        <dbReference type="ARBA" id="ARBA00001947"/>
    </source>
</evidence>